<evidence type="ECO:0000313" key="5">
    <source>
        <dbReference type="EMBL" id="BBZ12642.1"/>
    </source>
</evidence>
<proteinExistence type="inferred from homology"/>
<keyword evidence="8" id="KW-1185">Reference proteome</keyword>
<dbReference type="Pfam" id="PF12484">
    <property type="entry name" value="PPE-SVP"/>
    <property type="match status" value="1"/>
</dbReference>
<dbReference type="Pfam" id="PF00823">
    <property type="entry name" value="PPE"/>
    <property type="match status" value="1"/>
</dbReference>
<organism evidence="6 7">
    <name type="scientific">Mycobacterium branderi</name>
    <dbReference type="NCBI Taxonomy" id="43348"/>
    <lineage>
        <taxon>Bacteria</taxon>
        <taxon>Bacillati</taxon>
        <taxon>Actinomycetota</taxon>
        <taxon>Actinomycetes</taxon>
        <taxon>Mycobacteriales</taxon>
        <taxon>Mycobacteriaceae</taxon>
        <taxon>Mycobacterium</taxon>
    </lineage>
</organism>
<dbReference type="GO" id="GO:0052572">
    <property type="term" value="P:response to host immune response"/>
    <property type="evidence" value="ECO:0007669"/>
    <property type="project" value="TreeGrafter"/>
</dbReference>
<feature type="region of interest" description="Disordered" evidence="2">
    <location>
        <begin position="171"/>
        <end position="190"/>
    </location>
</feature>
<evidence type="ECO:0000313" key="8">
    <source>
        <dbReference type="Proteomes" id="UP000467379"/>
    </source>
</evidence>
<dbReference type="EMBL" id="AP022606">
    <property type="protein sequence ID" value="BBZ12642.1"/>
    <property type="molecule type" value="Genomic_DNA"/>
</dbReference>
<dbReference type="PANTHER" id="PTHR46766:SF1">
    <property type="entry name" value="GLUTAMINE-RICH PROTEIN 2"/>
    <property type="match status" value="1"/>
</dbReference>
<dbReference type="FunFam" id="1.20.1260.20:FF:000001">
    <property type="entry name" value="PPE family protein PPE41"/>
    <property type="match status" value="1"/>
</dbReference>
<gene>
    <name evidence="5" type="primary">PPE31_4</name>
    <name evidence="6" type="ORF">BST20_19055</name>
    <name evidence="5" type="ORF">MBRA_28370</name>
</gene>
<reference evidence="5" key="3">
    <citation type="submission" date="2020-02" db="EMBL/GenBank/DDBJ databases">
        <authorList>
            <person name="Matsumoto Y."/>
            <person name="Kinjo T."/>
            <person name="Motooka D."/>
            <person name="Nabeya D."/>
            <person name="Jung N."/>
            <person name="Uechi K."/>
            <person name="Horii T."/>
            <person name="Iida T."/>
            <person name="Fujita J."/>
            <person name="Nakamura S."/>
        </authorList>
    </citation>
    <scope>NUCLEOTIDE SEQUENCE</scope>
    <source>
        <strain evidence="5">JCM 12687</strain>
    </source>
</reference>
<accession>A0A7I7W705</accession>
<dbReference type="Proteomes" id="UP000467379">
    <property type="component" value="Chromosome"/>
</dbReference>
<dbReference type="AlphaFoldDB" id="A0A7I7W705"/>
<dbReference type="Gene3D" id="1.20.1260.20">
    <property type="entry name" value="PPE superfamily"/>
    <property type="match status" value="1"/>
</dbReference>
<dbReference type="Proteomes" id="UP000192441">
    <property type="component" value="Unassembled WGS sequence"/>
</dbReference>
<evidence type="ECO:0000313" key="7">
    <source>
        <dbReference type="Proteomes" id="UP000192441"/>
    </source>
</evidence>
<evidence type="ECO:0000313" key="6">
    <source>
        <dbReference type="EMBL" id="ORA34689.1"/>
    </source>
</evidence>
<evidence type="ECO:0000256" key="1">
    <source>
        <dbReference type="ARBA" id="ARBA00010652"/>
    </source>
</evidence>
<evidence type="ECO:0000259" key="4">
    <source>
        <dbReference type="Pfam" id="PF12484"/>
    </source>
</evidence>
<protein>
    <submittedName>
        <fullName evidence="5">PPE family protein</fullName>
    </submittedName>
</protein>
<feature type="compositionally biased region" description="Basic and acidic residues" evidence="2">
    <location>
        <begin position="383"/>
        <end position="404"/>
    </location>
</feature>
<evidence type="ECO:0000256" key="2">
    <source>
        <dbReference type="SAM" id="MobiDB-lite"/>
    </source>
</evidence>
<dbReference type="InterPro" id="IPR038332">
    <property type="entry name" value="PPE_sf"/>
</dbReference>
<comment type="similarity">
    <text evidence="1">Belongs to the mycobacterial PPE family.</text>
</comment>
<reference evidence="5 8" key="2">
    <citation type="journal article" date="2019" name="Emerg. Microbes Infect.">
        <title>Comprehensive subspecies identification of 175 nontuberculous mycobacteria species based on 7547 genomic profiles.</title>
        <authorList>
            <person name="Matsumoto Y."/>
            <person name="Kinjo T."/>
            <person name="Motooka D."/>
            <person name="Nabeya D."/>
            <person name="Jung N."/>
            <person name="Uechi K."/>
            <person name="Horii T."/>
            <person name="Iida T."/>
            <person name="Fujita J."/>
            <person name="Nakamura S."/>
        </authorList>
    </citation>
    <scope>NUCLEOTIDE SEQUENCE [LARGE SCALE GENOMIC DNA]</scope>
    <source>
        <strain evidence="5 8">JCM 12687</strain>
    </source>
</reference>
<dbReference type="PANTHER" id="PTHR46766">
    <property type="entry name" value="GLUTAMINE-RICH PROTEIN 2"/>
    <property type="match status" value="1"/>
</dbReference>
<feature type="region of interest" description="Disordered" evidence="2">
    <location>
        <begin position="375"/>
        <end position="419"/>
    </location>
</feature>
<feature type="domain" description="PPE family C-terminal" evidence="4">
    <location>
        <begin position="315"/>
        <end position="389"/>
    </location>
</feature>
<sequence>MIDFAVLPPEINSGRMYAGAGAGPMMAAAAAWDGLAAELSSAATSYQSVVSGLTGGPWLGPASSSMAAAAAPYVAWMNTTAAQAEQTANQARAAAAAYEAAFTATVPPPVIAANRALLMTLIATNILGQNTPAIAATEAHYAEMWAQDAAAMYGYAGTSAAATQLAPFNSAPQNTNPASTGAQSAAVSQATSTSTATGGVSQTLSQIPQALQGLATGGASTDPSQWLLNLLNSPLVQDWEGLMAGTAGYQALLGGPAFMASGALFCMTPFENAAISYALAGAAAPAAEVSALPEAALGSALAGTSESAGLGAGVSASLGEASSVGGLSVPQSWGSAASEIQLAARALPMASLDGLPTAGLGGSFGGMPMVGPIGSVVNAPRNGEPRPRYRADRAAKRQPGDETPGRWANFDGFAPDGQAPLSEREQLHQLRTAIADVTKERDVLKRSAALLIKEAMHQGTP</sequence>
<dbReference type="InterPro" id="IPR022171">
    <property type="entry name" value="PPE_C"/>
</dbReference>
<dbReference type="InterPro" id="IPR000030">
    <property type="entry name" value="PPE_dom"/>
</dbReference>
<feature type="compositionally biased region" description="Low complexity" evidence="2">
    <location>
        <begin position="178"/>
        <end position="190"/>
    </location>
</feature>
<name>A0A7I7W705_9MYCO</name>
<dbReference type="EMBL" id="MVHM01000014">
    <property type="protein sequence ID" value="ORA34689.1"/>
    <property type="molecule type" value="Genomic_DNA"/>
</dbReference>
<evidence type="ECO:0000259" key="3">
    <source>
        <dbReference type="Pfam" id="PF00823"/>
    </source>
</evidence>
<dbReference type="RefSeq" id="WP_083132963.1">
    <property type="nucleotide sequence ID" value="NZ_JBHRFN010000016.1"/>
</dbReference>
<reference evidence="6 7" key="1">
    <citation type="submission" date="2016-12" db="EMBL/GenBank/DDBJ databases">
        <title>The new phylogeny of genus Mycobacterium.</title>
        <authorList>
            <person name="Tortoli E."/>
            <person name="Trovato A."/>
            <person name="Cirillo D.M."/>
        </authorList>
    </citation>
    <scope>NUCLEOTIDE SEQUENCE [LARGE SCALE GENOMIC DNA]</scope>
    <source>
        <strain evidence="6 7">DSM 44624</strain>
    </source>
</reference>
<feature type="domain" description="PPE" evidence="3">
    <location>
        <begin position="3"/>
        <end position="165"/>
    </location>
</feature>
<dbReference type="SUPFAM" id="SSF140459">
    <property type="entry name" value="PE/PPE dimer-like"/>
    <property type="match status" value="1"/>
</dbReference>